<organism evidence="14 15">
    <name type="scientific">Strongyloides venezuelensis</name>
    <name type="common">Threadworm</name>
    <dbReference type="NCBI Taxonomy" id="75913"/>
    <lineage>
        <taxon>Eukaryota</taxon>
        <taxon>Metazoa</taxon>
        <taxon>Ecdysozoa</taxon>
        <taxon>Nematoda</taxon>
        <taxon>Chromadorea</taxon>
        <taxon>Rhabditida</taxon>
        <taxon>Tylenchina</taxon>
        <taxon>Panagrolaimomorpha</taxon>
        <taxon>Strongyloidoidea</taxon>
        <taxon>Strongyloididae</taxon>
        <taxon>Strongyloides</taxon>
    </lineage>
</organism>
<keyword evidence="3 11" id="KW-0808">Transferase</keyword>
<keyword evidence="7 10" id="KW-0067">ATP-binding</keyword>
<accession>A0A0K0G286</accession>
<dbReference type="SUPFAM" id="SSF82615">
    <property type="entry name" value="Polo-box domain"/>
    <property type="match status" value="2"/>
</dbReference>
<dbReference type="GO" id="GO:0005737">
    <property type="term" value="C:cytoplasm"/>
    <property type="evidence" value="ECO:0007669"/>
    <property type="project" value="TreeGrafter"/>
</dbReference>
<dbReference type="GO" id="GO:0007052">
    <property type="term" value="P:mitotic spindle organization"/>
    <property type="evidence" value="ECO:0007669"/>
    <property type="project" value="TreeGrafter"/>
</dbReference>
<dbReference type="InterPro" id="IPR011009">
    <property type="entry name" value="Kinase-like_dom_sf"/>
</dbReference>
<comment type="cofactor">
    <cofactor evidence="1">
        <name>Mg(2+)</name>
        <dbReference type="ChEBI" id="CHEBI:18420"/>
    </cofactor>
</comment>
<evidence type="ECO:0000256" key="7">
    <source>
        <dbReference type="ARBA" id="ARBA00022840"/>
    </source>
</evidence>
<dbReference type="PANTHER" id="PTHR24345">
    <property type="entry name" value="SERINE/THREONINE-PROTEIN KINASE PLK"/>
    <property type="match status" value="1"/>
</dbReference>
<dbReference type="GO" id="GO:0000922">
    <property type="term" value="C:spindle pole"/>
    <property type="evidence" value="ECO:0007669"/>
    <property type="project" value="TreeGrafter"/>
</dbReference>
<reference evidence="14" key="1">
    <citation type="submission" date="2014-07" db="EMBL/GenBank/DDBJ databases">
        <authorList>
            <person name="Martin A.A"/>
            <person name="De Silva N."/>
        </authorList>
    </citation>
    <scope>NUCLEOTIDE SEQUENCE</scope>
</reference>
<dbReference type="PROSITE" id="PS50078">
    <property type="entry name" value="POLO_BOX"/>
    <property type="match status" value="2"/>
</dbReference>
<dbReference type="CDD" id="cd13118">
    <property type="entry name" value="POLO_box_1"/>
    <property type="match status" value="1"/>
</dbReference>
<proteinExistence type="inferred from homology"/>
<feature type="domain" description="POLO box" evidence="13">
    <location>
        <begin position="413"/>
        <end position="491"/>
    </location>
</feature>
<dbReference type="Pfam" id="PF00069">
    <property type="entry name" value="Pkinase"/>
    <property type="match status" value="1"/>
</dbReference>
<feature type="domain" description="Protein kinase" evidence="12">
    <location>
        <begin position="24"/>
        <end position="273"/>
    </location>
</feature>
<dbReference type="InterPro" id="IPR033695">
    <property type="entry name" value="POLO_box_2"/>
</dbReference>
<dbReference type="GO" id="GO:0004674">
    <property type="term" value="F:protein serine/threonine kinase activity"/>
    <property type="evidence" value="ECO:0007669"/>
    <property type="project" value="UniProtKB-KW"/>
</dbReference>
<dbReference type="GO" id="GO:0000776">
    <property type="term" value="C:kinetochore"/>
    <property type="evidence" value="ECO:0007669"/>
    <property type="project" value="TreeGrafter"/>
</dbReference>
<evidence type="ECO:0000256" key="2">
    <source>
        <dbReference type="ARBA" id="ARBA00022527"/>
    </source>
</evidence>
<dbReference type="GO" id="GO:0005524">
    <property type="term" value="F:ATP binding"/>
    <property type="evidence" value="ECO:0007669"/>
    <property type="project" value="UniProtKB-UniRule"/>
</dbReference>
<evidence type="ECO:0000256" key="10">
    <source>
        <dbReference type="PROSITE-ProRule" id="PRU10141"/>
    </source>
</evidence>
<dbReference type="Gene3D" id="1.10.510.10">
    <property type="entry name" value="Transferase(Phosphotransferase) domain 1"/>
    <property type="match status" value="1"/>
</dbReference>
<evidence type="ECO:0000256" key="11">
    <source>
        <dbReference type="RuleBase" id="RU361162"/>
    </source>
</evidence>
<dbReference type="CDD" id="cd13117">
    <property type="entry name" value="POLO_box_2"/>
    <property type="match status" value="1"/>
</dbReference>
<evidence type="ECO:0000259" key="13">
    <source>
        <dbReference type="PROSITE" id="PS50078"/>
    </source>
</evidence>
<keyword evidence="2 11" id="KW-0723">Serine/threonine-protein kinase</keyword>
<dbReference type="WBParaSite" id="SVE_1883200.1">
    <property type="protein sequence ID" value="SVE_1883200.1"/>
    <property type="gene ID" value="SVE_1883200"/>
</dbReference>
<dbReference type="FunFam" id="1.10.510.10:FF:000571">
    <property type="entry name" value="Maternal embryonic leucine zipper kinase"/>
    <property type="match status" value="1"/>
</dbReference>
<dbReference type="Gene3D" id="3.30.1120.30">
    <property type="entry name" value="POLO box domain"/>
    <property type="match status" value="2"/>
</dbReference>
<evidence type="ECO:0000259" key="12">
    <source>
        <dbReference type="PROSITE" id="PS50011"/>
    </source>
</evidence>
<keyword evidence="14" id="KW-1185">Reference proteome</keyword>
<keyword evidence="5 10" id="KW-0547">Nucleotide-binding</keyword>
<dbReference type="EC" id="2.7.11.21" evidence="11"/>
<evidence type="ECO:0000256" key="6">
    <source>
        <dbReference type="ARBA" id="ARBA00022777"/>
    </source>
</evidence>
<comment type="catalytic activity">
    <reaction evidence="8 11">
        <text>L-threonyl-[protein] + ATP = O-phospho-L-threonyl-[protein] + ADP + H(+)</text>
        <dbReference type="Rhea" id="RHEA:46608"/>
        <dbReference type="Rhea" id="RHEA-COMP:11060"/>
        <dbReference type="Rhea" id="RHEA-COMP:11605"/>
        <dbReference type="ChEBI" id="CHEBI:15378"/>
        <dbReference type="ChEBI" id="CHEBI:30013"/>
        <dbReference type="ChEBI" id="CHEBI:30616"/>
        <dbReference type="ChEBI" id="CHEBI:61977"/>
        <dbReference type="ChEBI" id="CHEBI:456216"/>
        <dbReference type="EC" id="2.7.11.21"/>
    </reaction>
</comment>
<keyword evidence="6 11" id="KW-0418">Kinase</keyword>
<dbReference type="GO" id="GO:0106310">
    <property type="term" value="F:protein serine kinase activity"/>
    <property type="evidence" value="ECO:0007669"/>
    <property type="project" value="RHEA"/>
</dbReference>
<protein>
    <recommendedName>
        <fullName evidence="11">Serine/threonine-protein kinase PLK</fullName>
        <ecNumber evidence="11">2.7.11.21</ecNumber>
    </recommendedName>
    <alternativeName>
        <fullName evidence="11">Polo-like kinase</fullName>
    </alternativeName>
</protein>
<dbReference type="PROSITE" id="PS50011">
    <property type="entry name" value="PROTEIN_KINASE_DOM"/>
    <property type="match status" value="1"/>
</dbReference>
<evidence type="ECO:0000256" key="9">
    <source>
        <dbReference type="ARBA" id="ARBA00048347"/>
    </source>
</evidence>
<keyword evidence="4" id="KW-0677">Repeat</keyword>
<dbReference type="PANTHER" id="PTHR24345:SF0">
    <property type="entry name" value="CELL CYCLE SERINE_THREONINE-PROTEIN KINASE CDC5_MSD2"/>
    <property type="match status" value="1"/>
</dbReference>
<dbReference type="InterPro" id="IPR000959">
    <property type="entry name" value="POLO_box_dom"/>
</dbReference>
<evidence type="ECO:0000256" key="3">
    <source>
        <dbReference type="ARBA" id="ARBA00022679"/>
    </source>
</evidence>
<evidence type="ECO:0000313" key="14">
    <source>
        <dbReference type="Proteomes" id="UP000035680"/>
    </source>
</evidence>
<evidence type="ECO:0000256" key="5">
    <source>
        <dbReference type="ARBA" id="ARBA00022741"/>
    </source>
</evidence>
<dbReference type="PROSITE" id="PS00108">
    <property type="entry name" value="PROTEIN_KINASE_ST"/>
    <property type="match status" value="1"/>
</dbReference>
<feature type="binding site" evidence="10">
    <location>
        <position position="53"/>
    </location>
    <ligand>
        <name>ATP</name>
        <dbReference type="ChEBI" id="CHEBI:30616"/>
    </ligand>
</feature>
<evidence type="ECO:0000256" key="8">
    <source>
        <dbReference type="ARBA" id="ARBA00047802"/>
    </source>
</evidence>
<dbReference type="GO" id="GO:0005634">
    <property type="term" value="C:nucleus"/>
    <property type="evidence" value="ECO:0007669"/>
    <property type="project" value="TreeGrafter"/>
</dbReference>
<sequence>MKTCEENSKEIHEIIQNYWKFMIYSRGELLGSGGFAKCYLFTDIRNGRKVAGKIIMRESPDSDLYMVHKERDIHMELRNPNIIRMESCFSNSTYSCMILELCDDSLSGVLKKLKVFDEPSCRFVVREVARGISYLHWKQIIHRDIKPANIFLTKDMDVKIGDFGVSTYHRDPRKKIKKRCGTHTYYAPEIIDGSGYSFGVDVWALGVTLYKMATGHHPFHFKTEQELYEKIKRCDYLICSRAPEFTMDMIKILLTHDPDSRPRIDNVLKHDYFNSKNISRDHLREYIFEESINQKDPHECNIMSTSKKENTPKEDCKLDENHGTGNIFQKGLRLGENHNENLGTREFFYDNTHENENILENDFELDIERMSTFVLEEVERVLCHFLKISPQRFSPWDMECIIGFFSFGRPKHFISRWITFDEECSLGYELTDSSVGVIFGDDSHLIVDGNMDNFQYIDKNGAREYFEYYNCPTILNEKFDLLGYYRDYMETYLVPEEPLDERERTKVIDNGIPIVLKWKTNDKYICFLLLNGVLQVNFLEDHTKVIISAPTKSISYIGGDKKLVTYWYKGVKLSGWDNFKEKKLSYVMEIVEEWLSLEEKHEDDDSGVQAKNINNNI</sequence>
<name>A0A0K0G286_STRVS</name>
<dbReference type="InterPro" id="IPR000719">
    <property type="entry name" value="Prot_kinase_dom"/>
</dbReference>
<dbReference type="Pfam" id="PF00659">
    <property type="entry name" value="POLO_box"/>
    <property type="match status" value="2"/>
</dbReference>
<dbReference type="InterPro" id="IPR017441">
    <property type="entry name" value="Protein_kinase_ATP_BS"/>
</dbReference>
<dbReference type="InterPro" id="IPR008271">
    <property type="entry name" value="Ser/Thr_kinase_AS"/>
</dbReference>
<comment type="similarity">
    <text evidence="11">Belongs to the protein kinase superfamily. Ser/Thr protein kinase family. CDC5/Polo subfamily.</text>
</comment>
<dbReference type="Proteomes" id="UP000035680">
    <property type="component" value="Unassembled WGS sequence"/>
</dbReference>
<evidence type="ECO:0000256" key="1">
    <source>
        <dbReference type="ARBA" id="ARBA00001946"/>
    </source>
</evidence>
<dbReference type="AlphaFoldDB" id="A0A0K0G286"/>
<reference evidence="15" key="2">
    <citation type="submission" date="2015-08" db="UniProtKB">
        <authorList>
            <consortium name="WormBaseParasite"/>
        </authorList>
    </citation>
    <scope>IDENTIFICATION</scope>
</reference>
<dbReference type="STRING" id="75913.A0A0K0G286"/>
<dbReference type="SUPFAM" id="SSF56112">
    <property type="entry name" value="Protein kinase-like (PK-like)"/>
    <property type="match status" value="1"/>
</dbReference>
<dbReference type="InterPro" id="IPR036947">
    <property type="entry name" value="POLO_box_dom_sf"/>
</dbReference>
<dbReference type="SMART" id="SM00220">
    <property type="entry name" value="S_TKc"/>
    <property type="match status" value="1"/>
</dbReference>
<feature type="domain" description="POLO box" evidence="13">
    <location>
        <begin position="514"/>
        <end position="596"/>
    </location>
</feature>
<comment type="catalytic activity">
    <reaction evidence="9">
        <text>L-seryl-[protein] + ATP = O-phospho-L-seryl-[protein] + ADP + H(+)</text>
        <dbReference type="Rhea" id="RHEA:17989"/>
        <dbReference type="Rhea" id="RHEA-COMP:9863"/>
        <dbReference type="Rhea" id="RHEA-COMP:11604"/>
        <dbReference type="ChEBI" id="CHEBI:15378"/>
        <dbReference type="ChEBI" id="CHEBI:29999"/>
        <dbReference type="ChEBI" id="CHEBI:30616"/>
        <dbReference type="ChEBI" id="CHEBI:83421"/>
        <dbReference type="ChEBI" id="CHEBI:456216"/>
        <dbReference type="EC" id="2.7.11.21"/>
    </reaction>
</comment>
<dbReference type="PROSITE" id="PS00107">
    <property type="entry name" value="PROTEIN_KINASE_ATP"/>
    <property type="match status" value="1"/>
</dbReference>
<evidence type="ECO:0000256" key="4">
    <source>
        <dbReference type="ARBA" id="ARBA00022737"/>
    </source>
</evidence>
<evidence type="ECO:0000313" key="15">
    <source>
        <dbReference type="WBParaSite" id="SVE_1883200.1"/>
    </source>
</evidence>
<dbReference type="InterPro" id="IPR033701">
    <property type="entry name" value="POLO_box_1"/>
</dbReference>